<keyword evidence="2" id="KW-0378">Hydrolase</keyword>
<dbReference type="EMBL" id="MARB01000019">
    <property type="protein sequence ID" value="ODJ86663.1"/>
    <property type="molecule type" value="Genomic_DNA"/>
</dbReference>
<dbReference type="PANTHER" id="PTHR21666:SF285">
    <property type="entry name" value="M23 FAMILY METALLOPEPTIDASE"/>
    <property type="match status" value="1"/>
</dbReference>
<name>A0A7Z0VJD7_9GAMM</name>
<gene>
    <name evidence="2" type="primary">mepM_3</name>
    <name evidence="2" type="ORF">CODIS_31460</name>
</gene>
<accession>A0A7Z0VJD7</accession>
<dbReference type="FunFam" id="2.70.70.10:FF:000019">
    <property type="entry name" value="M23 family peptidase"/>
    <property type="match status" value="1"/>
</dbReference>
<dbReference type="InterPro" id="IPR016047">
    <property type="entry name" value="M23ase_b-sheet_dom"/>
</dbReference>
<dbReference type="Gene3D" id="2.70.70.10">
    <property type="entry name" value="Glucose Permease (Domain IIA)"/>
    <property type="match status" value="1"/>
</dbReference>
<evidence type="ECO:0000313" key="2">
    <source>
        <dbReference type="EMBL" id="ODJ86663.1"/>
    </source>
</evidence>
<dbReference type="SUPFAM" id="SSF51261">
    <property type="entry name" value="Duplicated hybrid motif"/>
    <property type="match status" value="1"/>
</dbReference>
<dbReference type="PANTHER" id="PTHR21666">
    <property type="entry name" value="PEPTIDASE-RELATED"/>
    <property type="match status" value="1"/>
</dbReference>
<comment type="caution">
    <text evidence="2">The sequence shown here is derived from an EMBL/GenBank/DDBJ whole genome shotgun (WGS) entry which is preliminary data.</text>
</comment>
<dbReference type="AlphaFoldDB" id="A0A7Z0VJD7"/>
<proteinExistence type="predicted"/>
<dbReference type="CDD" id="cd12797">
    <property type="entry name" value="M23_peptidase"/>
    <property type="match status" value="1"/>
</dbReference>
<evidence type="ECO:0000313" key="3">
    <source>
        <dbReference type="Proteomes" id="UP000094769"/>
    </source>
</evidence>
<dbReference type="InterPro" id="IPR050570">
    <property type="entry name" value="Cell_wall_metabolism_enzyme"/>
</dbReference>
<organism evidence="2 3">
    <name type="scientific">Candidatus Thiodiazotropha endolucinida</name>
    <dbReference type="NCBI Taxonomy" id="1655433"/>
    <lineage>
        <taxon>Bacteria</taxon>
        <taxon>Pseudomonadati</taxon>
        <taxon>Pseudomonadota</taxon>
        <taxon>Gammaproteobacteria</taxon>
        <taxon>Chromatiales</taxon>
        <taxon>Sedimenticolaceae</taxon>
        <taxon>Candidatus Thiodiazotropha</taxon>
    </lineage>
</organism>
<dbReference type="Pfam" id="PF01551">
    <property type="entry name" value="Peptidase_M23"/>
    <property type="match status" value="1"/>
</dbReference>
<dbReference type="InterPro" id="IPR011055">
    <property type="entry name" value="Dup_hybrid_motif"/>
</dbReference>
<evidence type="ECO:0000259" key="1">
    <source>
        <dbReference type="Pfam" id="PF01551"/>
    </source>
</evidence>
<reference evidence="2 3" key="1">
    <citation type="submission" date="2016-06" db="EMBL/GenBank/DDBJ databases">
        <title>Genome sequence of endosymbiont of Candidatus Endolucinida thiodiazotropha.</title>
        <authorList>
            <person name="Poehlein A."/>
            <person name="Koenig S."/>
            <person name="Heiden S.E."/>
            <person name="Thuermer A."/>
            <person name="Voget S."/>
            <person name="Daniel R."/>
            <person name="Markert S."/>
            <person name="Gros O."/>
            <person name="Schweder T."/>
        </authorList>
    </citation>
    <scope>NUCLEOTIDE SEQUENCE [LARGE SCALE GENOMIC DNA]</scope>
    <source>
        <strain evidence="2 3">COS</strain>
    </source>
</reference>
<sequence>MVTMIFMLLDALNNRHLLFLLAIFLLPSTVLSVTLEGERVQGGMLIGKTEPGNQIRFNDKPIRVSPEGVFLIGFGRDDSLQHTLEVSRAGKRVEKRQIEIAERTYRIQKIDGLPPSKVTPPKRDWARIKKEAALVKQARKCDDDRSDFTNGFIWPSKGIISGVYGSQRILNGIPKRPHFGIDIAAPVGTLVVAPADGVVTLAYPDMFYSGGTLIVDHGHQLSSSFLHLHKILVKEGDRVKQGDPIAEIGATGRVTGAHLDWRMNLRQARIDPQLLVPPMPTDE</sequence>
<keyword evidence="3" id="KW-1185">Reference proteome</keyword>
<dbReference type="GO" id="GO:0004222">
    <property type="term" value="F:metalloendopeptidase activity"/>
    <property type="evidence" value="ECO:0007669"/>
    <property type="project" value="TreeGrafter"/>
</dbReference>
<dbReference type="Proteomes" id="UP000094769">
    <property type="component" value="Unassembled WGS sequence"/>
</dbReference>
<dbReference type="EC" id="3.4.24.-" evidence="2"/>
<protein>
    <submittedName>
        <fullName evidence="2">Murein DD-endopeptidase MepM</fullName>
        <ecNumber evidence="2">3.4.24.-</ecNumber>
    </submittedName>
</protein>
<feature type="domain" description="M23ase beta-sheet core" evidence="1">
    <location>
        <begin position="177"/>
        <end position="272"/>
    </location>
</feature>